<gene>
    <name evidence="1" type="ORF">H8R26_00365</name>
</gene>
<dbReference type="RefSeq" id="WP_166132531.1">
    <property type="nucleotide sequence ID" value="NZ_JAAOBY010000001.1"/>
</dbReference>
<name>A0ABR7JBI5_9FLAO</name>
<dbReference type="InterPro" id="IPR051783">
    <property type="entry name" value="NAD(P)-dependent_oxidoreduct"/>
</dbReference>
<proteinExistence type="predicted"/>
<dbReference type="EMBL" id="JACRUM010000001">
    <property type="protein sequence ID" value="MBC5861861.1"/>
    <property type="molecule type" value="Genomic_DNA"/>
</dbReference>
<evidence type="ECO:0000313" key="2">
    <source>
        <dbReference type="Proteomes" id="UP000621670"/>
    </source>
</evidence>
<organism evidence="1 2">
    <name type="scientific">Flavobacterium turcicum</name>
    <dbReference type="NCBI Taxonomy" id="2764718"/>
    <lineage>
        <taxon>Bacteria</taxon>
        <taxon>Pseudomonadati</taxon>
        <taxon>Bacteroidota</taxon>
        <taxon>Flavobacteriia</taxon>
        <taxon>Flavobacteriales</taxon>
        <taxon>Flavobacteriaceae</taxon>
        <taxon>Flavobacterium</taxon>
    </lineage>
</organism>
<sequence length="267" mass="29407">MKQISILGCGWLGLPLAKALITDGHAVKGSTTTTEKEAILAEAQIKPYSIQLSESGITGPITNFLDGSTTLLIDIPPKLRSTESENFVAKINQLIPFIEQSTIENVLFISSTSVFNDLQGLITKYTIPDPDTESGKQLWETEQLLHSNTRFKTTVLRFGGLIGGNRHPIHFLSGRQQVPNPDAPVNLIHLEDCIGIIKTILKNNLWGQTWNAAAPAHPSRKDYYTQKALEFDLAPPQFVNEGGSDQKIIGTDELQSILKYTFAQPNL</sequence>
<comment type="caution">
    <text evidence="1">The sequence shown here is derived from an EMBL/GenBank/DDBJ whole genome shotgun (WGS) entry which is preliminary data.</text>
</comment>
<dbReference type="InterPro" id="IPR036291">
    <property type="entry name" value="NAD(P)-bd_dom_sf"/>
</dbReference>
<dbReference type="Proteomes" id="UP000621670">
    <property type="component" value="Unassembled WGS sequence"/>
</dbReference>
<dbReference type="Gene3D" id="3.40.50.720">
    <property type="entry name" value="NAD(P)-binding Rossmann-like Domain"/>
    <property type="match status" value="1"/>
</dbReference>
<dbReference type="PANTHER" id="PTHR48079">
    <property type="entry name" value="PROTEIN YEEZ"/>
    <property type="match status" value="1"/>
</dbReference>
<reference evidence="1 2" key="1">
    <citation type="submission" date="2020-08" db="EMBL/GenBank/DDBJ databases">
        <title>Description of novel Flavobacterium F-400 isolate.</title>
        <authorList>
            <person name="Saticioglu I."/>
            <person name="Duman M."/>
            <person name="Altun S."/>
        </authorList>
    </citation>
    <scope>NUCLEOTIDE SEQUENCE [LARGE SCALE GENOMIC DNA]</scope>
    <source>
        <strain evidence="1 2">F-400</strain>
    </source>
</reference>
<dbReference type="SUPFAM" id="SSF51735">
    <property type="entry name" value="NAD(P)-binding Rossmann-fold domains"/>
    <property type="match status" value="1"/>
</dbReference>
<protein>
    <submittedName>
        <fullName evidence="1">SDR family NAD(P)-dependent oxidoreductase</fullName>
    </submittedName>
</protein>
<dbReference type="PANTHER" id="PTHR48079:SF6">
    <property type="entry name" value="NAD(P)-BINDING DOMAIN-CONTAINING PROTEIN-RELATED"/>
    <property type="match status" value="1"/>
</dbReference>
<accession>A0ABR7JBI5</accession>
<keyword evidence="2" id="KW-1185">Reference proteome</keyword>
<evidence type="ECO:0000313" key="1">
    <source>
        <dbReference type="EMBL" id="MBC5861861.1"/>
    </source>
</evidence>